<organism evidence="1 2">
    <name type="scientific">Ramlibacter albus</name>
    <dbReference type="NCBI Taxonomy" id="2079448"/>
    <lineage>
        <taxon>Bacteria</taxon>
        <taxon>Pseudomonadati</taxon>
        <taxon>Pseudomonadota</taxon>
        <taxon>Betaproteobacteria</taxon>
        <taxon>Burkholderiales</taxon>
        <taxon>Comamonadaceae</taxon>
        <taxon>Ramlibacter</taxon>
    </lineage>
</organism>
<dbReference type="Proteomes" id="UP000596827">
    <property type="component" value="Unassembled WGS sequence"/>
</dbReference>
<protein>
    <submittedName>
        <fullName evidence="1">Uncharacterized protein</fullName>
    </submittedName>
</protein>
<accession>A0A923S5A8</accession>
<evidence type="ECO:0000313" key="1">
    <source>
        <dbReference type="EMBL" id="MBC5768424.1"/>
    </source>
</evidence>
<name>A0A923S5A8_9BURK</name>
<comment type="caution">
    <text evidence="1">The sequence shown here is derived from an EMBL/GenBank/DDBJ whole genome shotgun (WGS) entry which is preliminary data.</text>
</comment>
<proteinExistence type="predicted"/>
<keyword evidence="2" id="KW-1185">Reference proteome</keyword>
<dbReference type="AlphaFoldDB" id="A0A923S5A8"/>
<sequence length="198" mass="20789">MSSKAHVVSVSTVTSDQVVPSALTWMRLSFSRPACVPLTRSVVSLVTKSLLDAPVSSVIAVMATISAGPGTRVSIVTLRLMLWTKPPSLSSSRNVYVKLVPCGVAVSSKLHVLGVSCVTLFQVLPSLLICSLWPGAGALVPLTRSVVSLVTKSLELKPVSVLTCRMASAGSAPLALTLIDRTRLLAPKLPAMSSTRAW</sequence>
<dbReference type="EMBL" id="JACORU010000017">
    <property type="protein sequence ID" value="MBC5768424.1"/>
    <property type="molecule type" value="Genomic_DNA"/>
</dbReference>
<gene>
    <name evidence="1" type="ORF">H8R02_28445</name>
</gene>
<reference evidence="1" key="1">
    <citation type="submission" date="2020-08" db="EMBL/GenBank/DDBJ databases">
        <title>Ramlibacter sp. GTP1 16S ribosomal RNA gene genome sequencing and assembly.</title>
        <authorList>
            <person name="Kang M."/>
        </authorList>
    </citation>
    <scope>NUCLEOTIDE SEQUENCE</scope>
    <source>
        <strain evidence="1">GTP1</strain>
    </source>
</reference>
<evidence type="ECO:0000313" key="2">
    <source>
        <dbReference type="Proteomes" id="UP000596827"/>
    </source>
</evidence>